<dbReference type="AlphaFoldDB" id="A0AAD5TDU9"/>
<evidence type="ECO:0000313" key="4">
    <source>
        <dbReference type="Proteomes" id="UP001212152"/>
    </source>
</evidence>
<dbReference type="PANTHER" id="PTHR10840">
    <property type="entry name" value="PROGRAMMED CELL DEATH PROTEIN 5"/>
    <property type="match status" value="1"/>
</dbReference>
<name>A0AAD5TDU9_9FUNG</name>
<feature type="compositionally biased region" description="Low complexity" evidence="2">
    <location>
        <begin position="29"/>
        <end position="41"/>
    </location>
</feature>
<reference evidence="3" key="1">
    <citation type="submission" date="2020-05" db="EMBL/GenBank/DDBJ databases">
        <title>Phylogenomic resolution of chytrid fungi.</title>
        <authorList>
            <person name="Stajich J.E."/>
            <person name="Amses K."/>
            <person name="Simmons R."/>
            <person name="Seto K."/>
            <person name="Myers J."/>
            <person name="Bonds A."/>
            <person name="Quandt C.A."/>
            <person name="Barry K."/>
            <person name="Liu P."/>
            <person name="Grigoriev I."/>
            <person name="Longcore J.E."/>
            <person name="James T.Y."/>
        </authorList>
    </citation>
    <scope>NUCLEOTIDE SEQUENCE</scope>
    <source>
        <strain evidence="3">JEL0379</strain>
    </source>
</reference>
<evidence type="ECO:0000256" key="1">
    <source>
        <dbReference type="ARBA" id="ARBA00010490"/>
    </source>
</evidence>
<dbReference type="Gene3D" id="1.10.8.140">
    <property type="entry name" value="PDCD5-like"/>
    <property type="match status" value="1"/>
</dbReference>
<dbReference type="GO" id="GO:0005634">
    <property type="term" value="C:nucleus"/>
    <property type="evidence" value="ECO:0007669"/>
    <property type="project" value="TreeGrafter"/>
</dbReference>
<gene>
    <name evidence="3" type="ORF">HDU87_007897</name>
</gene>
<dbReference type="GO" id="GO:0003677">
    <property type="term" value="F:DNA binding"/>
    <property type="evidence" value="ECO:0007669"/>
    <property type="project" value="InterPro"/>
</dbReference>
<proteinExistence type="inferred from homology"/>
<dbReference type="SUPFAM" id="SSF46950">
    <property type="entry name" value="Double-stranded DNA-binding domain"/>
    <property type="match status" value="1"/>
</dbReference>
<dbReference type="Proteomes" id="UP001212152">
    <property type="component" value="Unassembled WGS sequence"/>
</dbReference>
<dbReference type="EMBL" id="JADGJQ010000078">
    <property type="protein sequence ID" value="KAJ3172393.1"/>
    <property type="molecule type" value="Genomic_DNA"/>
</dbReference>
<evidence type="ECO:0008006" key="5">
    <source>
        <dbReference type="Google" id="ProtNLM"/>
    </source>
</evidence>
<sequence>MADDDLQAIRARRMAEMRAASGGGGGDMPSGLPAGLTAAAPGQGGGQNAAEEAEKKSQMEEMRRTMLYQILDNDARERLARIKIVKSDKARAVEDLLIRMAQSGQIRSKVNNQTLIGLLEQINEAQSKETKIVYNRRRDDDSSDDDWGL</sequence>
<dbReference type="InterPro" id="IPR036883">
    <property type="entry name" value="PDCD5-like_sf"/>
</dbReference>
<dbReference type="GO" id="GO:0005829">
    <property type="term" value="C:cytosol"/>
    <property type="evidence" value="ECO:0007669"/>
    <property type="project" value="TreeGrafter"/>
</dbReference>
<dbReference type="Pfam" id="PF01984">
    <property type="entry name" value="dsDNA_bind"/>
    <property type="match status" value="1"/>
</dbReference>
<feature type="region of interest" description="Disordered" evidence="2">
    <location>
        <begin position="17"/>
        <end position="60"/>
    </location>
</feature>
<dbReference type="PIRSF" id="PIRSF015730">
    <property type="entry name" value="TFAR19"/>
    <property type="match status" value="1"/>
</dbReference>
<evidence type="ECO:0000256" key="2">
    <source>
        <dbReference type="SAM" id="MobiDB-lite"/>
    </source>
</evidence>
<dbReference type="PANTHER" id="PTHR10840:SF0">
    <property type="entry name" value="PROGRAMMED CELL DEATH PROTEIN 5"/>
    <property type="match status" value="1"/>
</dbReference>
<comment type="similarity">
    <text evidence="1">Belongs to the PDCD5 family.</text>
</comment>
<protein>
    <recommendedName>
        <fullName evidence="5">DNA-binding TFAR19-related protein</fullName>
    </recommendedName>
</protein>
<organism evidence="3 4">
    <name type="scientific">Geranomyces variabilis</name>
    <dbReference type="NCBI Taxonomy" id="109894"/>
    <lineage>
        <taxon>Eukaryota</taxon>
        <taxon>Fungi</taxon>
        <taxon>Fungi incertae sedis</taxon>
        <taxon>Chytridiomycota</taxon>
        <taxon>Chytridiomycota incertae sedis</taxon>
        <taxon>Chytridiomycetes</taxon>
        <taxon>Spizellomycetales</taxon>
        <taxon>Powellomycetaceae</taxon>
        <taxon>Geranomyces</taxon>
    </lineage>
</organism>
<keyword evidence="4" id="KW-1185">Reference proteome</keyword>
<dbReference type="InterPro" id="IPR002836">
    <property type="entry name" value="PDCD5-like"/>
</dbReference>
<accession>A0AAD5TDU9</accession>
<comment type="caution">
    <text evidence="3">The sequence shown here is derived from an EMBL/GenBank/DDBJ whole genome shotgun (WGS) entry which is preliminary data.</text>
</comment>
<evidence type="ECO:0000313" key="3">
    <source>
        <dbReference type="EMBL" id="KAJ3172393.1"/>
    </source>
</evidence>
<dbReference type="FunFam" id="1.10.8.140:FF:000006">
    <property type="entry name" value="programmed cell death protein 5-like"/>
    <property type="match status" value="1"/>
</dbReference>